<dbReference type="InterPro" id="IPR013785">
    <property type="entry name" value="Aldolase_TIM"/>
</dbReference>
<proteinExistence type="predicted"/>
<sequence length="54" mass="5768">MLERLGVDVIEAGFPISSPGDFESVQTIAKTSKTLASVPYLAPLPKTLMPQPKP</sequence>
<dbReference type="Gene3D" id="3.20.20.70">
    <property type="entry name" value="Aldolase class I"/>
    <property type="match status" value="1"/>
</dbReference>
<dbReference type="EMBL" id="BBRZ01000009">
    <property type="protein sequence ID" value="GAM54970.1"/>
    <property type="molecule type" value="Genomic_DNA"/>
</dbReference>
<reference evidence="2 3" key="2">
    <citation type="submission" date="2015-01" db="EMBL/GenBank/DDBJ databases">
        <authorList>
            <consortium name="NBRP consortium"/>
            <person name="Sawabe T."/>
            <person name="Meirelles P."/>
            <person name="Feng G."/>
            <person name="Sayaka M."/>
            <person name="Hattori M."/>
            <person name="Ohkuma M."/>
        </authorList>
    </citation>
    <scope>NUCLEOTIDE SEQUENCE [LARGE SCALE GENOMIC DNA]</scope>
    <source>
        <strain evidence="3">JCM 19231</strain>
    </source>
</reference>
<dbReference type="EC" id="2.3.3.13" evidence="2"/>
<evidence type="ECO:0000313" key="3">
    <source>
        <dbReference type="Proteomes" id="UP000031671"/>
    </source>
</evidence>
<dbReference type="AlphaFoldDB" id="A0A0B8NJW0"/>
<protein>
    <submittedName>
        <fullName evidence="2">2-isopropylmalate synthase</fullName>
        <ecNumber evidence="2">2.3.3.13</ecNumber>
    </submittedName>
</protein>
<evidence type="ECO:0000259" key="1">
    <source>
        <dbReference type="Pfam" id="PF00682"/>
    </source>
</evidence>
<keyword evidence="2" id="KW-0012">Acyltransferase</keyword>
<name>A0A0B8NJW0_9VIBR</name>
<reference evidence="2 3" key="1">
    <citation type="submission" date="2015-01" db="EMBL/GenBank/DDBJ databases">
        <title>Vibrio sp. C1 JCM 19231 whole genome shotgun sequence.</title>
        <authorList>
            <person name="Sawabe T."/>
            <person name="Meirelles P."/>
            <person name="Feng G."/>
            <person name="Sayaka M."/>
            <person name="Hattori M."/>
            <person name="Ohkuma M."/>
        </authorList>
    </citation>
    <scope>NUCLEOTIDE SEQUENCE [LARGE SCALE GENOMIC DNA]</scope>
    <source>
        <strain evidence="3">JCM 19231</strain>
    </source>
</reference>
<dbReference type="GO" id="GO:0003852">
    <property type="term" value="F:2-isopropylmalate synthase activity"/>
    <property type="evidence" value="ECO:0007669"/>
    <property type="project" value="UniProtKB-EC"/>
</dbReference>
<organism evidence="2 3">
    <name type="scientific">Vibrio ishigakensis</name>
    <dbReference type="NCBI Taxonomy" id="1481914"/>
    <lineage>
        <taxon>Bacteria</taxon>
        <taxon>Pseudomonadati</taxon>
        <taxon>Pseudomonadota</taxon>
        <taxon>Gammaproteobacteria</taxon>
        <taxon>Vibrionales</taxon>
        <taxon>Vibrionaceae</taxon>
        <taxon>Vibrio</taxon>
    </lineage>
</organism>
<keyword evidence="2" id="KW-0808">Transferase</keyword>
<dbReference type="SUPFAM" id="SSF51569">
    <property type="entry name" value="Aldolase"/>
    <property type="match status" value="1"/>
</dbReference>
<dbReference type="Pfam" id="PF00682">
    <property type="entry name" value="HMGL-like"/>
    <property type="match status" value="1"/>
</dbReference>
<dbReference type="Proteomes" id="UP000031671">
    <property type="component" value="Unassembled WGS sequence"/>
</dbReference>
<keyword evidence="3" id="KW-1185">Reference proteome</keyword>
<comment type="caution">
    <text evidence="2">The sequence shown here is derived from an EMBL/GenBank/DDBJ whole genome shotgun (WGS) entry which is preliminary data.</text>
</comment>
<accession>A0A0B8NJW0</accession>
<evidence type="ECO:0000313" key="2">
    <source>
        <dbReference type="EMBL" id="GAM54970.1"/>
    </source>
</evidence>
<gene>
    <name evidence="2" type="ORF">JCM19231_916</name>
</gene>
<feature type="domain" description="Pyruvate carboxyltransferase" evidence="1">
    <location>
        <begin position="1"/>
        <end position="36"/>
    </location>
</feature>
<dbReference type="InterPro" id="IPR000891">
    <property type="entry name" value="PYR_CT"/>
</dbReference>